<keyword evidence="3" id="KW-0274">FAD</keyword>
<dbReference type="GO" id="GO:0016491">
    <property type="term" value="F:oxidoreductase activity"/>
    <property type="evidence" value="ECO:0007669"/>
    <property type="project" value="UniProtKB-KW"/>
</dbReference>
<gene>
    <name evidence="7" type="ORF">VHEMI03195</name>
</gene>
<dbReference type="Gene3D" id="3.40.462.20">
    <property type="match status" value="1"/>
</dbReference>
<reference evidence="7 8" key="1">
    <citation type="journal article" date="2015" name="Genome Announc.">
        <title>Draft Genome Sequence and Gene Annotation of the Entomopathogenic Fungus Verticillium hemipterigenum.</title>
        <authorList>
            <person name="Horn F."/>
            <person name="Habel A."/>
            <person name="Scharf D.H."/>
            <person name="Dworschak J."/>
            <person name="Brakhage A.A."/>
            <person name="Guthke R."/>
            <person name="Hertweck C."/>
            <person name="Linde J."/>
        </authorList>
    </citation>
    <scope>NUCLEOTIDE SEQUENCE [LARGE SCALE GENOMIC DNA]</scope>
</reference>
<feature type="domain" description="FAD-binding PCMH-type" evidence="6">
    <location>
        <begin position="66"/>
        <end position="247"/>
    </location>
</feature>
<keyword evidence="8" id="KW-1185">Reference proteome</keyword>
<dbReference type="Pfam" id="PF08031">
    <property type="entry name" value="BBE"/>
    <property type="match status" value="1"/>
</dbReference>
<dbReference type="Pfam" id="PF01565">
    <property type="entry name" value="FAD_binding_4"/>
    <property type="match status" value="1"/>
</dbReference>
<dbReference type="Proteomes" id="UP000039046">
    <property type="component" value="Unassembled WGS sequence"/>
</dbReference>
<feature type="signal peptide" evidence="5">
    <location>
        <begin position="1"/>
        <end position="25"/>
    </location>
</feature>
<evidence type="ECO:0000256" key="1">
    <source>
        <dbReference type="ARBA" id="ARBA00005466"/>
    </source>
</evidence>
<keyword evidence="5" id="KW-0732">Signal</keyword>
<dbReference type="InterPro" id="IPR036318">
    <property type="entry name" value="FAD-bd_PCMH-like_sf"/>
</dbReference>
<dbReference type="InterPro" id="IPR016166">
    <property type="entry name" value="FAD-bd_PCMH"/>
</dbReference>
<dbReference type="SUPFAM" id="SSF56176">
    <property type="entry name" value="FAD-binding/transporter-associated domain-like"/>
    <property type="match status" value="1"/>
</dbReference>
<dbReference type="InterPro" id="IPR016167">
    <property type="entry name" value="FAD-bd_PCMH_sub1"/>
</dbReference>
<dbReference type="OrthoDB" id="5126127at2759"/>
<evidence type="ECO:0000256" key="5">
    <source>
        <dbReference type="SAM" id="SignalP"/>
    </source>
</evidence>
<keyword evidence="4" id="KW-0560">Oxidoreductase</keyword>
<sequence>MTMHFLFIQLFVLAAIVAAVPVVEGDCVRQDHGLQWLVSKLSNSAAVSCLGQPLQKHNAQRYWGTQFSKDAQVVVYPGSTEDVSFAVRAARMSPTGNDFAIVCGGHSMINASSAYGFVLDLSKMSNARVAHDFRHSDGRTIVAIEYQGGATWGQVQTATNGSGYTAVGARVDNVGAGGFSLGGGIGFLAGAHGFAVDRLVQMEVVLADGKIVLATKTNEYRDLFWALQGGSGQFGVVTRFWQEAVREPKTSTLGFYYIDDADVPRLQEQTVAWFQHNKDPFSVVYYSYGYLPSTLQNPTPADYAKRTLLITVHFDDPTQPNQPDNNAAFASIFSGINTKNGAVITSKYYSDLVFAGQAAYPYGYRRGFYGPQTSQIDVAFLQTLTSSFGRYIDQQILAGEHPYSASMVVQYMFPGLNGRLPKLDTDTAWPHSKVGHQMLFTPAYRRATGDACARAALQAFNQLTYDQQRKTGGFIANYPNYISPGDSGRMVWGDNVERLIQIKAKYDPRCLIRNGRVFATSECIKGGWANIYA</sequence>
<name>A0A0A1TCU0_9HYPO</name>
<evidence type="ECO:0000256" key="2">
    <source>
        <dbReference type="ARBA" id="ARBA00022630"/>
    </source>
</evidence>
<dbReference type="Gene3D" id="3.30.43.10">
    <property type="entry name" value="Uridine Diphospho-n-acetylenolpyruvylglucosamine Reductase, domain 2"/>
    <property type="match status" value="1"/>
</dbReference>
<comment type="similarity">
    <text evidence="1">Belongs to the oxygen-dependent FAD-linked oxidoreductase family.</text>
</comment>
<evidence type="ECO:0000259" key="6">
    <source>
        <dbReference type="PROSITE" id="PS51387"/>
    </source>
</evidence>
<dbReference type="PANTHER" id="PTHR42973:SF54">
    <property type="entry name" value="FAD-BINDING PCMH-TYPE DOMAIN-CONTAINING PROTEIN"/>
    <property type="match status" value="1"/>
</dbReference>
<evidence type="ECO:0000313" key="7">
    <source>
        <dbReference type="EMBL" id="CEJ83174.1"/>
    </source>
</evidence>
<dbReference type="GO" id="GO:0071949">
    <property type="term" value="F:FAD binding"/>
    <property type="evidence" value="ECO:0007669"/>
    <property type="project" value="InterPro"/>
</dbReference>
<dbReference type="AlphaFoldDB" id="A0A0A1TCU0"/>
<dbReference type="InterPro" id="IPR012951">
    <property type="entry name" value="BBE"/>
</dbReference>
<dbReference type="EMBL" id="CDHN01000001">
    <property type="protein sequence ID" value="CEJ83174.1"/>
    <property type="molecule type" value="Genomic_DNA"/>
</dbReference>
<feature type="chain" id="PRO_5001979220" description="FAD-binding PCMH-type domain-containing protein" evidence="5">
    <location>
        <begin position="26"/>
        <end position="533"/>
    </location>
</feature>
<dbReference type="Gene3D" id="3.30.465.10">
    <property type="match status" value="1"/>
</dbReference>
<organism evidence="7 8">
    <name type="scientific">[Torrubiella] hemipterigena</name>
    <dbReference type="NCBI Taxonomy" id="1531966"/>
    <lineage>
        <taxon>Eukaryota</taxon>
        <taxon>Fungi</taxon>
        <taxon>Dikarya</taxon>
        <taxon>Ascomycota</taxon>
        <taxon>Pezizomycotina</taxon>
        <taxon>Sordariomycetes</taxon>
        <taxon>Hypocreomycetidae</taxon>
        <taxon>Hypocreales</taxon>
        <taxon>Clavicipitaceae</taxon>
        <taxon>Clavicipitaceae incertae sedis</taxon>
        <taxon>'Torrubiella' clade</taxon>
    </lineage>
</organism>
<dbReference type="PANTHER" id="PTHR42973">
    <property type="entry name" value="BINDING OXIDOREDUCTASE, PUTATIVE (AFU_ORTHOLOGUE AFUA_1G17690)-RELATED"/>
    <property type="match status" value="1"/>
</dbReference>
<dbReference type="STRING" id="1531966.A0A0A1TCU0"/>
<dbReference type="InterPro" id="IPR050416">
    <property type="entry name" value="FAD-linked_Oxidoreductase"/>
</dbReference>
<keyword evidence="2" id="KW-0285">Flavoprotein</keyword>
<accession>A0A0A1TCU0</accession>
<dbReference type="InterPro" id="IPR016169">
    <property type="entry name" value="FAD-bd_PCMH_sub2"/>
</dbReference>
<evidence type="ECO:0000256" key="4">
    <source>
        <dbReference type="ARBA" id="ARBA00023002"/>
    </source>
</evidence>
<dbReference type="InterPro" id="IPR006094">
    <property type="entry name" value="Oxid_FAD_bind_N"/>
</dbReference>
<proteinExistence type="inferred from homology"/>
<dbReference type="HOGENOM" id="CLU_037328_0_0_1"/>
<evidence type="ECO:0000313" key="8">
    <source>
        <dbReference type="Proteomes" id="UP000039046"/>
    </source>
</evidence>
<protein>
    <recommendedName>
        <fullName evidence="6">FAD-binding PCMH-type domain-containing protein</fullName>
    </recommendedName>
</protein>
<evidence type="ECO:0000256" key="3">
    <source>
        <dbReference type="ARBA" id="ARBA00022827"/>
    </source>
</evidence>
<dbReference type="PROSITE" id="PS51387">
    <property type="entry name" value="FAD_PCMH"/>
    <property type="match status" value="1"/>
</dbReference>